<dbReference type="RefSeq" id="WP_146530770.1">
    <property type="nucleotide sequence ID" value="NZ_SJPV01000015.1"/>
</dbReference>
<evidence type="ECO:0000256" key="1">
    <source>
        <dbReference type="SAM" id="Phobius"/>
    </source>
</evidence>
<evidence type="ECO:0000313" key="3">
    <source>
        <dbReference type="Proteomes" id="UP000319143"/>
    </source>
</evidence>
<keyword evidence="1" id="KW-0472">Membrane</keyword>
<protein>
    <submittedName>
        <fullName evidence="2">Uncharacterized protein</fullName>
    </submittedName>
</protein>
<accession>A0A5C6D3L6</accession>
<name>A0A5C6D3L6_9BACT</name>
<keyword evidence="1" id="KW-0812">Transmembrane</keyword>
<dbReference type="EMBL" id="SJPV01000015">
    <property type="protein sequence ID" value="TWU31813.1"/>
    <property type="molecule type" value="Genomic_DNA"/>
</dbReference>
<feature type="transmembrane region" description="Helical" evidence="1">
    <location>
        <begin position="7"/>
        <end position="25"/>
    </location>
</feature>
<dbReference type="Proteomes" id="UP000319143">
    <property type="component" value="Unassembled WGS sequence"/>
</dbReference>
<sequence length="216" mass="24313">MVIARQKLLKWALVLVGLGLVFYFGSRTLESYRQLQYVHDQGFDTGDMDVNDIRPWMTVHFVAAAYAVPEEYIYAELEVDSTQRRRDLDVQHLNEDLRLGRSENGPYPAVIDRLRQIILAYQKNPVVTGLSDVRGWMTLEYITNSSGIPTTTIVGELGLDAFARGEAPPRSPGSDSEVSIRKPLSELANELHYPRGPRGLCEDIEAVIAQHAQEVQ</sequence>
<reference evidence="2 3" key="1">
    <citation type="submission" date="2019-02" db="EMBL/GenBank/DDBJ databases">
        <title>Deep-cultivation of Planctomycetes and their phenomic and genomic characterization uncovers novel biology.</title>
        <authorList>
            <person name="Wiegand S."/>
            <person name="Jogler M."/>
            <person name="Boedeker C."/>
            <person name="Pinto D."/>
            <person name="Vollmers J."/>
            <person name="Rivas-Marin E."/>
            <person name="Kohn T."/>
            <person name="Peeters S.H."/>
            <person name="Heuer A."/>
            <person name="Rast P."/>
            <person name="Oberbeckmann S."/>
            <person name="Bunk B."/>
            <person name="Jeske O."/>
            <person name="Meyerdierks A."/>
            <person name="Storesund J.E."/>
            <person name="Kallscheuer N."/>
            <person name="Luecker S."/>
            <person name="Lage O.M."/>
            <person name="Pohl T."/>
            <person name="Merkel B.J."/>
            <person name="Hornburger P."/>
            <person name="Mueller R.-W."/>
            <person name="Bruemmer F."/>
            <person name="Labrenz M."/>
            <person name="Spormann A.M."/>
            <person name="Op Den Camp H."/>
            <person name="Overmann J."/>
            <person name="Amann R."/>
            <person name="Jetten M.S.M."/>
            <person name="Mascher T."/>
            <person name="Medema M.H."/>
            <person name="Devos D.P."/>
            <person name="Kaster A.-K."/>
            <person name="Ovreas L."/>
            <person name="Rohde M."/>
            <person name="Galperin M.Y."/>
            <person name="Jogler C."/>
        </authorList>
    </citation>
    <scope>NUCLEOTIDE SEQUENCE [LARGE SCALE GENOMIC DNA]</scope>
    <source>
        <strain evidence="2 3">Poly41</strain>
    </source>
</reference>
<dbReference type="AlphaFoldDB" id="A0A5C6D3L6"/>
<organism evidence="2 3">
    <name type="scientific">Novipirellula artificiosorum</name>
    <dbReference type="NCBI Taxonomy" id="2528016"/>
    <lineage>
        <taxon>Bacteria</taxon>
        <taxon>Pseudomonadati</taxon>
        <taxon>Planctomycetota</taxon>
        <taxon>Planctomycetia</taxon>
        <taxon>Pirellulales</taxon>
        <taxon>Pirellulaceae</taxon>
        <taxon>Novipirellula</taxon>
    </lineage>
</organism>
<evidence type="ECO:0000313" key="2">
    <source>
        <dbReference type="EMBL" id="TWU31813.1"/>
    </source>
</evidence>
<keyword evidence="3" id="KW-1185">Reference proteome</keyword>
<keyword evidence="1" id="KW-1133">Transmembrane helix</keyword>
<proteinExistence type="predicted"/>
<dbReference type="OrthoDB" id="268244at2"/>
<gene>
    <name evidence="2" type="ORF">Poly41_60480</name>
</gene>
<comment type="caution">
    <text evidence="2">The sequence shown here is derived from an EMBL/GenBank/DDBJ whole genome shotgun (WGS) entry which is preliminary data.</text>
</comment>